<dbReference type="AlphaFoldDB" id="A0A0F9HBE1"/>
<accession>A0A0F9HBE1</accession>
<reference evidence="1" key="1">
    <citation type="journal article" date="2015" name="Nature">
        <title>Complex archaea that bridge the gap between prokaryotes and eukaryotes.</title>
        <authorList>
            <person name="Spang A."/>
            <person name="Saw J.H."/>
            <person name="Jorgensen S.L."/>
            <person name="Zaremba-Niedzwiedzka K."/>
            <person name="Martijn J."/>
            <person name="Lind A.E."/>
            <person name="van Eijk R."/>
            <person name="Schleper C."/>
            <person name="Guy L."/>
            <person name="Ettema T.J."/>
        </authorList>
    </citation>
    <scope>NUCLEOTIDE SEQUENCE</scope>
</reference>
<protein>
    <recommendedName>
        <fullName evidence="2">Methyltransferase domain-containing protein</fullName>
    </recommendedName>
</protein>
<dbReference type="EMBL" id="LAZR01017446">
    <property type="protein sequence ID" value="KKM00392.1"/>
    <property type="molecule type" value="Genomic_DNA"/>
</dbReference>
<dbReference type="InterPro" id="IPR029063">
    <property type="entry name" value="SAM-dependent_MTases_sf"/>
</dbReference>
<evidence type="ECO:0008006" key="2">
    <source>
        <dbReference type="Google" id="ProtNLM"/>
    </source>
</evidence>
<sequence>MREGLPTEWVRGPQWASPAARLEWELVLTTAQAAWAELELLSVSEGVREAALLHLTPEELVRATHDAAGQGLLVVPLACEGGQTRAALTRPPRFADWLEAWSGCDDEAIGELLGFPGCCREHFCRTWGRGLTDTVATIARDGKIDGPPEANLLLRHLGVRLVPHLPCSPTCEATVALGKDLAHVVARAGVDPGPLYRLLNLPVTYSALHGVAVIETPHFRLWAGTDYTPDEVRVTRAETKPEIAHLQTRAAEVPAGAHIPGAPGSTPGPATTWDDNGFSTREAMDAAHATVLEAVGKVDSALDLGCGDGALLAKIADGRDPWQIFHDERFLGNTRVDVIS</sequence>
<gene>
    <name evidence="1" type="ORF">LCGC14_1804870</name>
</gene>
<proteinExistence type="predicted"/>
<evidence type="ECO:0000313" key="1">
    <source>
        <dbReference type="EMBL" id="KKM00392.1"/>
    </source>
</evidence>
<dbReference type="SUPFAM" id="SSF53335">
    <property type="entry name" value="S-adenosyl-L-methionine-dependent methyltransferases"/>
    <property type="match status" value="1"/>
</dbReference>
<comment type="caution">
    <text evidence="1">The sequence shown here is derived from an EMBL/GenBank/DDBJ whole genome shotgun (WGS) entry which is preliminary data.</text>
</comment>
<organism evidence="1">
    <name type="scientific">marine sediment metagenome</name>
    <dbReference type="NCBI Taxonomy" id="412755"/>
    <lineage>
        <taxon>unclassified sequences</taxon>
        <taxon>metagenomes</taxon>
        <taxon>ecological metagenomes</taxon>
    </lineage>
</organism>
<name>A0A0F9HBE1_9ZZZZ</name>